<feature type="domain" description="Transposase IS4-like" evidence="1">
    <location>
        <begin position="12"/>
        <end position="104"/>
    </location>
</feature>
<dbReference type="GO" id="GO:0006313">
    <property type="term" value="P:DNA transposition"/>
    <property type="evidence" value="ECO:0007669"/>
    <property type="project" value="InterPro"/>
</dbReference>
<proteinExistence type="predicted"/>
<name>A0A1G5SJ66_9PROT</name>
<protein>
    <submittedName>
        <fullName evidence="2">Transposase</fullName>
    </submittedName>
</protein>
<sequence length="116" mass="12829">MRFLYPDSELEFIDGSHVKAHQYSVGTVDKKPQAIGISRAGNTTKIHLEIDSYGLPIESDITAGEVNDCSAVPDLIARLPDAEAMVADKSYDSDCIWEQITESHACNTRKAQFIEK</sequence>
<dbReference type="InterPro" id="IPR002559">
    <property type="entry name" value="Transposase_11"/>
</dbReference>
<dbReference type="Pfam" id="PF01609">
    <property type="entry name" value="DDE_Tnp_1"/>
    <property type="match status" value="1"/>
</dbReference>
<dbReference type="Proteomes" id="UP000198729">
    <property type="component" value="Unassembled WGS sequence"/>
</dbReference>
<accession>A0A1G5SJ66</accession>
<dbReference type="GO" id="GO:0004803">
    <property type="term" value="F:transposase activity"/>
    <property type="evidence" value="ECO:0007669"/>
    <property type="project" value="InterPro"/>
</dbReference>
<reference evidence="2 3" key="1">
    <citation type="submission" date="2016-10" db="EMBL/GenBank/DDBJ databases">
        <authorList>
            <person name="de Groot N.N."/>
        </authorList>
    </citation>
    <scope>NUCLEOTIDE SEQUENCE [LARGE SCALE GENOMIC DNA]</scope>
    <source>
        <strain evidence="2">1</strain>
    </source>
</reference>
<keyword evidence="3" id="KW-1185">Reference proteome</keyword>
<evidence type="ECO:0000313" key="2">
    <source>
        <dbReference type="EMBL" id="SCZ86920.1"/>
    </source>
</evidence>
<organism evidence="2 3">
    <name type="scientific">Nitrosomonas mobilis</name>
    <dbReference type="NCBI Taxonomy" id="51642"/>
    <lineage>
        <taxon>Bacteria</taxon>
        <taxon>Pseudomonadati</taxon>
        <taxon>Pseudomonadota</taxon>
        <taxon>Betaproteobacteria</taxon>
        <taxon>Nitrosomonadales</taxon>
        <taxon>Nitrosomonadaceae</taxon>
        <taxon>Nitrosomonas</taxon>
    </lineage>
</organism>
<gene>
    <name evidence="2" type="ORF">NSMM_820015</name>
</gene>
<dbReference type="AlphaFoldDB" id="A0A1G5SJ66"/>
<dbReference type="GO" id="GO:0003677">
    <property type="term" value="F:DNA binding"/>
    <property type="evidence" value="ECO:0007669"/>
    <property type="project" value="InterPro"/>
</dbReference>
<evidence type="ECO:0000313" key="3">
    <source>
        <dbReference type="Proteomes" id="UP000198729"/>
    </source>
</evidence>
<dbReference type="STRING" id="51642.NSMM_820015"/>
<dbReference type="EMBL" id="FMWO01000094">
    <property type="protein sequence ID" value="SCZ86920.1"/>
    <property type="molecule type" value="Genomic_DNA"/>
</dbReference>
<evidence type="ECO:0000259" key="1">
    <source>
        <dbReference type="Pfam" id="PF01609"/>
    </source>
</evidence>